<comment type="similarity">
    <text evidence="1">Belongs to the LysR transcriptional regulatory family.</text>
</comment>
<dbReference type="SUPFAM" id="SSF53850">
    <property type="entry name" value="Periplasmic binding protein-like II"/>
    <property type="match status" value="1"/>
</dbReference>
<keyword evidence="7" id="KW-1185">Reference proteome</keyword>
<dbReference type="InterPro" id="IPR036388">
    <property type="entry name" value="WH-like_DNA-bd_sf"/>
</dbReference>
<dbReference type="Gene3D" id="1.10.10.10">
    <property type="entry name" value="Winged helix-like DNA-binding domain superfamily/Winged helix DNA-binding domain"/>
    <property type="match status" value="1"/>
</dbReference>
<dbReference type="PROSITE" id="PS50931">
    <property type="entry name" value="HTH_LYSR"/>
    <property type="match status" value="1"/>
</dbReference>
<dbReference type="InterPro" id="IPR000847">
    <property type="entry name" value="LysR_HTH_N"/>
</dbReference>
<name>A0ABT9TFJ3_9GAMM</name>
<dbReference type="PANTHER" id="PTHR30537">
    <property type="entry name" value="HTH-TYPE TRANSCRIPTIONAL REGULATOR"/>
    <property type="match status" value="1"/>
</dbReference>
<dbReference type="GO" id="GO:0003677">
    <property type="term" value="F:DNA binding"/>
    <property type="evidence" value="ECO:0007669"/>
    <property type="project" value="UniProtKB-KW"/>
</dbReference>
<dbReference type="InterPro" id="IPR058163">
    <property type="entry name" value="LysR-type_TF_proteobact-type"/>
</dbReference>
<comment type="caution">
    <text evidence="6">The sequence shown here is derived from an EMBL/GenBank/DDBJ whole genome shotgun (WGS) entry which is preliminary data.</text>
</comment>
<dbReference type="SUPFAM" id="SSF46785">
    <property type="entry name" value="Winged helix' DNA-binding domain"/>
    <property type="match status" value="1"/>
</dbReference>
<evidence type="ECO:0000259" key="5">
    <source>
        <dbReference type="PROSITE" id="PS50931"/>
    </source>
</evidence>
<dbReference type="EMBL" id="JAUSSJ010000009">
    <property type="protein sequence ID" value="MDQ0021692.1"/>
    <property type="molecule type" value="Genomic_DNA"/>
</dbReference>
<evidence type="ECO:0000256" key="3">
    <source>
        <dbReference type="ARBA" id="ARBA00023125"/>
    </source>
</evidence>
<dbReference type="InterPro" id="IPR036390">
    <property type="entry name" value="WH_DNA-bd_sf"/>
</dbReference>
<feature type="domain" description="HTH lysR-type" evidence="5">
    <location>
        <begin position="1"/>
        <end position="60"/>
    </location>
</feature>
<keyword evidence="4" id="KW-0804">Transcription</keyword>
<dbReference type="Pfam" id="PF00126">
    <property type="entry name" value="HTH_1"/>
    <property type="match status" value="1"/>
</dbReference>
<evidence type="ECO:0000256" key="1">
    <source>
        <dbReference type="ARBA" id="ARBA00009437"/>
    </source>
</evidence>
<dbReference type="InterPro" id="IPR005119">
    <property type="entry name" value="LysR_subst-bd"/>
</dbReference>
<protein>
    <submittedName>
        <fullName evidence="6">DNA-binding transcriptional LysR family regulator</fullName>
    </submittedName>
</protein>
<organism evidence="6 7">
    <name type="scientific">[Curtobacterium] plantarum</name>
    <dbReference type="NCBI Taxonomy" id="221276"/>
    <lineage>
        <taxon>Bacteria</taxon>
        <taxon>Pseudomonadati</taxon>
        <taxon>Pseudomonadota</taxon>
        <taxon>Gammaproteobacteria</taxon>
        <taxon>Enterobacterales</taxon>
        <taxon>Erwiniaceae</taxon>
        <taxon>Pantoea</taxon>
    </lineage>
</organism>
<keyword evidence="2" id="KW-0805">Transcription regulation</keyword>
<evidence type="ECO:0000256" key="2">
    <source>
        <dbReference type="ARBA" id="ARBA00023015"/>
    </source>
</evidence>
<dbReference type="Gene3D" id="3.40.190.290">
    <property type="match status" value="1"/>
</dbReference>
<evidence type="ECO:0000256" key="4">
    <source>
        <dbReference type="ARBA" id="ARBA00023163"/>
    </source>
</evidence>
<dbReference type="CDD" id="cd08474">
    <property type="entry name" value="PBP2_CrgA_like_5"/>
    <property type="match status" value="1"/>
</dbReference>
<sequence>MKRNMNDLQAFITVAREGSFTRAAALLGVTQPALSQTITALENRMEIRLLTRTTRNVSPTAAGERLIQAIGNRFDEIEAELDMLTAMRDKPAGTVRITCGPHILSSLLMPKLTPLLAAYPDIRLEFDANHGLRNIVADRFDAGVRMGDTIDKDMVAMPISPPLRMAAVATPDYFRRHAAPQVPQVPQDLLHHNCINMRQATAGGLYVWEFDGEEGPLNVRVDGQLTFNTSAHIAEAALAGLGIAFLPEQEVAEGLEQGTLIRVLERWCEPFPGYYLYYPSRKQHSPAFTLVREALRLKEGA</sequence>
<reference evidence="6 7" key="1">
    <citation type="submission" date="2023-07" db="EMBL/GenBank/DDBJ databases">
        <title>Sorghum-associated microbial communities from plants grown in Nebraska, USA.</title>
        <authorList>
            <person name="Schachtman D."/>
        </authorList>
    </citation>
    <scope>NUCLEOTIDE SEQUENCE [LARGE SCALE GENOMIC DNA]</scope>
    <source>
        <strain evidence="6 7">CC49</strain>
    </source>
</reference>
<dbReference type="Pfam" id="PF03466">
    <property type="entry name" value="LysR_substrate"/>
    <property type="match status" value="1"/>
</dbReference>
<dbReference type="RefSeq" id="WP_045139849.1">
    <property type="nucleotide sequence ID" value="NZ_JAUSSJ010000009.1"/>
</dbReference>
<keyword evidence="3 6" id="KW-0238">DNA-binding</keyword>
<dbReference type="Proteomes" id="UP001244623">
    <property type="component" value="Unassembled WGS sequence"/>
</dbReference>
<evidence type="ECO:0000313" key="7">
    <source>
        <dbReference type="Proteomes" id="UP001244623"/>
    </source>
</evidence>
<dbReference type="PRINTS" id="PR00039">
    <property type="entry name" value="HTHLYSR"/>
</dbReference>
<dbReference type="PANTHER" id="PTHR30537:SF1">
    <property type="entry name" value="HTH-TYPE TRANSCRIPTIONAL REGULATOR PGRR"/>
    <property type="match status" value="1"/>
</dbReference>
<proteinExistence type="inferred from homology"/>
<evidence type="ECO:0000313" key="6">
    <source>
        <dbReference type="EMBL" id="MDQ0021692.1"/>
    </source>
</evidence>
<accession>A0ABT9TFJ3</accession>
<gene>
    <name evidence="6" type="ORF">J2X94_003878</name>
</gene>